<evidence type="ECO:0000313" key="2">
    <source>
        <dbReference type="Proteomes" id="UP000236047"/>
    </source>
</evidence>
<dbReference type="AlphaFoldDB" id="A0A2N8PR44"/>
<protein>
    <submittedName>
        <fullName evidence="1">Uncharacterized protein</fullName>
    </submittedName>
</protein>
<name>A0A2N8PR44_STRNR</name>
<organism evidence="1 2">
    <name type="scientific">Streptomyces noursei</name>
    <name type="common">Streptomyces albulus</name>
    <dbReference type="NCBI Taxonomy" id="1971"/>
    <lineage>
        <taxon>Bacteria</taxon>
        <taxon>Bacillati</taxon>
        <taxon>Actinomycetota</taxon>
        <taxon>Actinomycetes</taxon>
        <taxon>Kitasatosporales</taxon>
        <taxon>Streptomycetaceae</taxon>
        <taxon>Streptomyces</taxon>
    </lineage>
</organism>
<reference evidence="2" key="1">
    <citation type="submission" date="2015-09" db="EMBL/GenBank/DDBJ databases">
        <authorList>
            <person name="Graham D.E."/>
            <person name="Mahan K.M."/>
            <person name="Klingeman D.M."/>
            <person name="Fida T."/>
            <person name="Giannone R.J."/>
            <person name="Hettich R.L."/>
            <person name="Parry R.J."/>
            <person name="Spain J.C."/>
        </authorList>
    </citation>
    <scope>NUCLEOTIDE SEQUENCE [LARGE SCALE GENOMIC DNA]</scope>
    <source>
        <strain evidence="2">JCM 4701</strain>
    </source>
</reference>
<sequence length="64" mass="7590">MSCRNVALTPENIAAWQREIDRIDRRLRARRTLPPLRRHRLIARRDEIAEFLITRNTSPLESPA</sequence>
<keyword evidence="2" id="KW-1185">Reference proteome</keyword>
<comment type="caution">
    <text evidence="1">The sequence shown here is derived from an EMBL/GenBank/DDBJ whole genome shotgun (WGS) entry which is preliminary data.</text>
</comment>
<dbReference type="Proteomes" id="UP000236047">
    <property type="component" value="Unassembled WGS sequence"/>
</dbReference>
<dbReference type="EMBL" id="LJSN01000001">
    <property type="protein sequence ID" value="PNE43500.1"/>
    <property type="molecule type" value="Genomic_DNA"/>
</dbReference>
<evidence type="ECO:0000313" key="1">
    <source>
        <dbReference type="EMBL" id="PNE43500.1"/>
    </source>
</evidence>
<accession>A0A2N8PR44</accession>
<gene>
    <name evidence="1" type="ORF">AOB60_00885</name>
</gene>
<proteinExistence type="predicted"/>